<dbReference type="AlphaFoldDB" id="A0A4Y7SQX5"/>
<proteinExistence type="predicted"/>
<keyword evidence="12" id="KW-1185">Reference proteome</keyword>
<keyword evidence="6 8" id="KW-0472">Membrane</keyword>
<dbReference type="SFLD" id="SFLDS00052">
    <property type="entry name" value="Ferric_Reductase_Domain"/>
    <property type="match status" value="1"/>
</dbReference>
<protein>
    <submittedName>
        <fullName evidence="11">Metalloreductase</fullName>
    </submittedName>
</protein>
<dbReference type="Gene3D" id="3.40.50.80">
    <property type="entry name" value="Nucleotide-binding domain of ferredoxin-NADP reductase (FNR) module"/>
    <property type="match status" value="1"/>
</dbReference>
<evidence type="ECO:0000259" key="10">
    <source>
        <dbReference type="Pfam" id="PF01794"/>
    </source>
</evidence>
<evidence type="ECO:0000256" key="1">
    <source>
        <dbReference type="ARBA" id="ARBA00004141"/>
    </source>
</evidence>
<reference evidence="11 12" key="1">
    <citation type="journal article" date="2019" name="Nat. Ecol. Evol.">
        <title>Megaphylogeny resolves global patterns of mushroom evolution.</title>
        <authorList>
            <person name="Varga T."/>
            <person name="Krizsan K."/>
            <person name="Foldi C."/>
            <person name="Dima B."/>
            <person name="Sanchez-Garcia M."/>
            <person name="Sanchez-Ramirez S."/>
            <person name="Szollosi G.J."/>
            <person name="Szarkandi J.G."/>
            <person name="Papp V."/>
            <person name="Albert L."/>
            <person name="Andreopoulos W."/>
            <person name="Angelini C."/>
            <person name="Antonin V."/>
            <person name="Barry K.W."/>
            <person name="Bougher N.L."/>
            <person name="Buchanan P."/>
            <person name="Buyck B."/>
            <person name="Bense V."/>
            <person name="Catcheside P."/>
            <person name="Chovatia M."/>
            <person name="Cooper J."/>
            <person name="Damon W."/>
            <person name="Desjardin D."/>
            <person name="Finy P."/>
            <person name="Geml J."/>
            <person name="Haridas S."/>
            <person name="Hughes K."/>
            <person name="Justo A."/>
            <person name="Karasinski D."/>
            <person name="Kautmanova I."/>
            <person name="Kiss B."/>
            <person name="Kocsube S."/>
            <person name="Kotiranta H."/>
            <person name="LaButti K.M."/>
            <person name="Lechner B.E."/>
            <person name="Liimatainen K."/>
            <person name="Lipzen A."/>
            <person name="Lukacs Z."/>
            <person name="Mihaltcheva S."/>
            <person name="Morgado L.N."/>
            <person name="Niskanen T."/>
            <person name="Noordeloos M.E."/>
            <person name="Ohm R.A."/>
            <person name="Ortiz-Santana B."/>
            <person name="Ovrebo C."/>
            <person name="Racz N."/>
            <person name="Riley R."/>
            <person name="Savchenko A."/>
            <person name="Shiryaev A."/>
            <person name="Soop K."/>
            <person name="Spirin V."/>
            <person name="Szebenyi C."/>
            <person name="Tomsovsky M."/>
            <person name="Tulloss R.E."/>
            <person name="Uehling J."/>
            <person name="Grigoriev I.V."/>
            <person name="Vagvolgyi C."/>
            <person name="Papp T."/>
            <person name="Martin F.M."/>
            <person name="Miettinen O."/>
            <person name="Hibbett D.S."/>
            <person name="Nagy L.G."/>
        </authorList>
    </citation>
    <scope>NUCLEOTIDE SEQUENCE [LARGE SCALE GENOMIC DNA]</scope>
    <source>
        <strain evidence="11 12">FP101781</strain>
    </source>
</reference>
<feature type="domain" description="Ferric oxidoreductase" evidence="10">
    <location>
        <begin position="315"/>
        <end position="431"/>
    </location>
</feature>
<feature type="compositionally biased region" description="Polar residues" evidence="7">
    <location>
        <begin position="543"/>
        <end position="556"/>
    </location>
</feature>
<evidence type="ECO:0000256" key="2">
    <source>
        <dbReference type="ARBA" id="ARBA00022448"/>
    </source>
</evidence>
<evidence type="ECO:0000256" key="6">
    <source>
        <dbReference type="ARBA" id="ARBA00023136"/>
    </source>
</evidence>
<gene>
    <name evidence="11" type="ORF">FA13DRAFT_1638877</name>
</gene>
<dbReference type="InterPro" id="IPR039261">
    <property type="entry name" value="FNR_nucleotide-bd"/>
</dbReference>
<dbReference type="SUPFAM" id="SSF52343">
    <property type="entry name" value="Ferredoxin reductase-like, C-terminal NADP-linked domain"/>
    <property type="match status" value="1"/>
</dbReference>
<evidence type="ECO:0000313" key="11">
    <source>
        <dbReference type="EMBL" id="TEB24202.1"/>
    </source>
</evidence>
<keyword evidence="4 8" id="KW-1133">Transmembrane helix</keyword>
<feature type="region of interest" description="Disordered" evidence="7">
    <location>
        <begin position="531"/>
        <end position="556"/>
    </location>
</feature>
<dbReference type="Proteomes" id="UP000298030">
    <property type="component" value="Unassembled WGS sequence"/>
</dbReference>
<dbReference type="Pfam" id="PF01794">
    <property type="entry name" value="Ferric_reduct"/>
    <property type="match status" value="1"/>
</dbReference>
<feature type="transmembrane region" description="Helical" evidence="8">
    <location>
        <begin position="352"/>
        <end position="375"/>
    </location>
</feature>
<dbReference type="CDD" id="cd06186">
    <property type="entry name" value="NOX_Duox_like_FAD_NADP"/>
    <property type="match status" value="1"/>
</dbReference>
<feature type="transmembrane region" description="Helical" evidence="8">
    <location>
        <begin position="213"/>
        <end position="232"/>
    </location>
</feature>
<dbReference type="SFLD" id="SFLDG01168">
    <property type="entry name" value="Ferric_reductase_subgroup_(FRE"/>
    <property type="match status" value="1"/>
</dbReference>
<evidence type="ECO:0000256" key="5">
    <source>
        <dbReference type="ARBA" id="ARBA00023065"/>
    </source>
</evidence>
<feature type="transmembrane region" description="Helical" evidence="8">
    <location>
        <begin position="274"/>
        <end position="294"/>
    </location>
</feature>
<keyword evidence="9" id="KW-0732">Signal</keyword>
<feature type="transmembrane region" description="Helical" evidence="8">
    <location>
        <begin position="446"/>
        <end position="463"/>
    </location>
</feature>
<feature type="signal peptide" evidence="9">
    <location>
        <begin position="1"/>
        <end position="32"/>
    </location>
</feature>
<comment type="caution">
    <text evidence="11">The sequence shown here is derived from an EMBL/GenBank/DDBJ whole genome shotgun (WGS) entry which is preliminary data.</text>
</comment>
<dbReference type="GO" id="GO:0006826">
    <property type="term" value="P:iron ion transport"/>
    <property type="evidence" value="ECO:0007669"/>
    <property type="project" value="TreeGrafter"/>
</dbReference>
<comment type="subcellular location">
    <subcellularLocation>
        <location evidence="1">Membrane</location>
        <topology evidence="1">Multi-pass membrane protein</topology>
    </subcellularLocation>
</comment>
<dbReference type="PANTHER" id="PTHR32361">
    <property type="entry name" value="FERRIC/CUPRIC REDUCTASE TRANSMEMBRANE COMPONENT"/>
    <property type="match status" value="1"/>
</dbReference>
<dbReference type="InterPro" id="IPR051410">
    <property type="entry name" value="Ferric/Cupric_Reductase"/>
</dbReference>
<dbReference type="GO" id="GO:0015677">
    <property type="term" value="P:copper ion import"/>
    <property type="evidence" value="ECO:0007669"/>
    <property type="project" value="TreeGrafter"/>
</dbReference>
<evidence type="ECO:0000256" key="4">
    <source>
        <dbReference type="ARBA" id="ARBA00022989"/>
    </source>
</evidence>
<evidence type="ECO:0000256" key="3">
    <source>
        <dbReference type="ARBA" id="ARBA00022692"/>
    </source>
</evidence>
<dbReference type="OrthoDB" id="4494341at2759"/>
<dbReference type="STRING" id="71717.A0A4Y7SQX5"/>
<evidence type="ECO:0000313" key="12">
    <source>
        <dbReference type="Proteomes" id="UP000298030"/>
    </source>
</evidence>
<feature type="chain" id="PRO_5021251596" evidence="9">
    <location>
        <begin position="33"/>
        <end position="734"/>
    </location>
</feature>
<evidence type="ECO:0000256" key="8">
    <source>
        <dbReference type="SAM" id="Phobius"/>
    </source>
</evidence>
<evidence type="ECO:0000256" key="7">
    <source>
        <dbReference type="SAM" id="MobiDB-lite"/>
    </source>
</evidence>
<keyword evidence="3 8" id="KW-0812">Transmembrane</keyword>
<dbReference type="GO" id="GO:0005886">
    <property type="term" value="C:plasma membrane"/>
    <property type="evidence" value="ECO:0007669"/>
    <property type="project" value="TreeGrafter"/>
</dbReference>
<evidence type="ECO:0000256" key="9">
    <source>
        <dbReference type="SAM" id="SignalP"/>
    </source>
</evidence>
<dbReference type="PANTHER" id="PTHR32361:SF9">
    <property type="entry name" value="FERRIC REDUCTASE TRANSMEMBRANE COMPONENT 3-RELATED"/>
    <property type="match status" value="1"/>
</dbReference>
<feature type="transmembrane region" description="Helical" evidence="8">
    <location>
        <begin position="416"/>
        <end position="440"/>
    </location>
</feature>
<dbReference type="InterPro" id="IPR013130">
    <property type="entry name" value="Fe3_Rdtase_TM_dom"/>
</dbReference>
<dbReference type="GO" id="GO:0000293">
    <property type="term" value="F:ferric-chelate reductase activity"/>
    <property type="evidence" value="ECO:0007669"/>
    <property type="project" value="TreeGrafter"/>
</dbReference>
<feature type="transmembrane region" description="Helical" evidence="8">
    <location>
        <begin position="314"/>
        <end position="331"/>
    </location>
</feature>
<keyword evidence="5" id="KW-0406">Ion transport</keyword>
<sequence>MASLQPRLATGASYVLVLLLLTLGLLSTPVAADGRGMLGLGKWLYKPFCAHACRGVIGSSKLTCDPKVAINGSTTSSSTDSHVHSKRHTHEVLNTEECYLQDAAFLRTLALCIAERCPRDDDIGVSVIEDYWAGHVATGSVGNWDLVPLMSYQDALRYAHEDVQEVGEDKMPYAESGEALNTTSLIREEDYLPGYNGRKYFERNEWDHGRNGLALAMSSIFLPVLLSLLRFLPGRPLWYSRLVNLLEKPLVGHRHRTPIVADLGIMPTRGQSLYLVYLITTQVFLSIFPLVWISPNSFAATRVEHYMMVIGDRSGVTCMANFVALFLFSSRNNALLWITNWSHATFLLIHRWIGYCLIFEVSIHSLLLFILHLNFYGDHPTESKMPYWIWGIVGTLALIFLWPASILPIRKKAYEFFLVFHQVFAALSLIATFLHIYYLFEYNWGYEIWVYIAGGIWFLDRVIRVARMVSNGYRTAVVSAIDDDAGYLRVGIDGIAAEGHVYLYFPTLSWKFWENHPYSVLSSFMGGAPTKASDPGSHDQEKVSTTTDSISETSPDATIRPHTTLLLRTMDGFTKVLTTRLLASASRRITIPVIVESSYHANPAIRNLSHCSSLLCIAGGVGITAVLPLLKGFTGVHSRLEWGVRSDSLVRALEPELTALTRGAGAAVVNTSIGQRLKIVDIVREELEKESDKGDLGIVVCGPNSMADDVRAVVAELGPKAKRGIVFVDEAFSW</sequence>
<accession>A0A4Y7SQX5</accession>
<organism evidence="11 12">
    <name type="scientific">Coprinellus micaceus</name>
    <name type="common">Glistening ink-cap mushroom</name>
    <name type="synonym">Coprinus micaceus</name>
    <dbReference type="NCBI Taxonomy" id="71717"/>
    <lineage>
        <taxon>Eukaryota</taxon>
        <taxon>Fungi</taxon>
        <taxon>Dikarya</taxon>
        <taxon>Basidiomycota</taxon>
        <taxon>Agaricomycotina</taxon>
        <taxon>Agaricomycetes</taxon>
        <taxon>Agaricomycetidae</taxon>
        <taxon>Agaricales</taxon>
        <taxon>Agaricineae</taxon>
        <taxon>Psathyrellaceae</taxon>
        <taxon>Coprinellus</taxon>
    </lineage>
</organism>
<keyword evidence="2" id="KW-0813">Transport</keyword>
<feature type="transmembrane region" description="Helical" evidence="8">
    <location>
        <begin position="387"/>
        <end position="409"/>
    </location>
</feature>
<name>A0A4Y7SQX5_COPMI</name>
<dbReference type="GO" id="GO:0006879">
    <property type="term" value="P:intracellular iron ion homeostasis"/>
    <property type="evidence" value="ECO:0007669"/>
    <property type="project" value="TreeGrafter"/>
</dbReference>
<dbReference type="EMBL" id="QPFP01000069">
    <property type="protein sequence ID" value="TEB24202.1"/>
    <property type="molecule type" value="Genomic_DNA"/>
</dbReference>